<dbReference type="Proteomes" id="UP000015101">
    <property type="component" value="Unassembled WGS sequence"/>
</dbReference>
<evidence type="ECO:0000256" key="1">
    <source>
        <dbReference type="ARBA" id="ARBA00004613"/>
    </source>
</evidence>
<gene>
    <name evidence="6" type="primary">20197924</name>
    <name evidence="5" type="ORF">HELRODRAFT_158532</name>
</gene>
<dbReference type="AlphaFoldDB" id="T1EMX4"/>
<evidence type="ECO:0000313" key="6">
    <source>
        <dbReference type="EnsemblMetazoa" id="HelroP158532"/>
    </source>
</evidence>
<dbReference type="EMBL" id="KB095811">
    <property type="protein sequence ID" value="ESO12107.1"/>
    <property type="molecule type" value="Genomic_DNA"/>
</dbReference>
<dbReference type="RefSeq" id="XP_009008827.1">
    <property type="nucleotide sequence ID" value="XM_009010579.1"/>
</dbReference>
<dbReference type="STRING" id="6412.T1EMX4"/>
<evidence type="ECO:0000256" key="3">
    <source>
        <dbReference type="PROSITE-ProRule" id="PRU00446"/>
    </source>
</evidence>
<evidence type="ECO:0000256" key="2">
    <source>
        <dbReference type="ARBA" id="ARBA00022525"/>
    </source>
</evidence>
<dbReference type="EMBL" id="AMQM01000065">
    <property type="status" value="NOT_ANNOTATED_CDS"/>
    <property type="molecule type" value="Genomic_DNA"/>
</dbReference>
<dbReference type="SMART" id="SM00284">
    <property type="entry name" value="OLF"/>
    <property type="match status" value="1"/>
</dbReference>
<dbReference type="InterPro" id="IPR003112">
    <property type="entry name" value="Olfac-like_dom"/>
</dbReference>
<dbReference type="EnsemblMetazoa" id="HelroT158532">
    <property type="protein sequence ID" value="HelroP158532"/>
    <property type="gene ID" value="HelroG158532"/>
</dbReference>
<evidence type="ECO:0000259" key="4">
    <source>
        <dbReference type="PROSITE" id="PS51132"/>
    </source>
</evidence>
<dbReference type="OMA" id="DLHNIHE"/>
<comment type="caution">
    <text evidence="3">Lacks conserved residue(s) required for the propagation of feature annotation.</text>
</comment>
<organism evidence="6 7">
    <name type="scientific">Helobdella robusta</name>
    <name type="common">Californian leech</name>
    <dbReference type="NCBI Taxonomy" id="6412"/>
    <lineage>
        <taxon>Eukaryota</taxon>
        <taxon>Metazoa</taxon>
        <taxon>Spiralia</taxon>
        <taxon>Lophotrochozoa</taxon>
        <taxon>Annelida</taxon>
        <taxon>Clitellata</taxon>
        <taxon>Hirudinea</taxon>
        <taxon>Rhynchobdellida</taxon>
        <taxon>Glossiphoniidae</taxon>
        <taxon>Helobdella</taxon>
    </lineage>
</organism>
<dbReference type="eggNOG" id="KOG3545">
    <property type="taxonomic scope" value="Eukaryota"/>
</dbReference>
<feature type="domain" description="Olfactomedin-like" evidence="4">
    <location>
        <begin position="11"/>
        <end position="257"/>
    </location>
</feature>
<evidence type="ECO:0000313" key="7">
    <source>
        <dbReference type="Proteomes" id="UP000015101"/>
    </source>
</evidence>
<dbReference type="PANTHER" id="PTHR23192">
    <property type="entry name" value="OLFACTOMEDIN-RELATED"/>
    <property type="match status" value="1"/>
</dbReference>
<dbReference type="KEGG" id="hro:HELRODRAFT_158532"/>
<dbReference type="GO" id="GO:0005576">
    <property type="term" value="C:extracellular region"/>
    <property type="evidence" value="ECO:0007669"/>
    <property type="project" value="UniProtKB-SubCell"/>
</dbReference>
<reference evidence="7" key="1">
    <citation type="submission" date="2012-12" db="EMBL/GenBank/DDBJ databases">
        <authorList>
            <person name="Hellsten U."/>
            <person name="Grimwood J."/>
            <person name="Chapman J.A."/>
            <person name="Shapiro H."/>
            <person name="Aerts A."/>
            <person name="Otillar R.P."/>
            <person name="Terry A.Y."/>
            <person name="Boore J.L."/>
            <person name="Simakov O."/>
            <person name="Marletaz F."/>
            <person name="Cho S.-J."/>
            <person name="Edsinger-Gonzales E."/>
            <person name="Havlak P."/>
            <person name="Kuo D.-H."/>
            <person name="Larsson T."/>
            <person name="Lv J."/>
            <person name="Arendt D."/>
            <person name="Savage R."/>
            <person name="Osoegawa K."/>
            <person name="de Jong P."/>
            <person name="Lindberg D.R."/>
            <person name="Seaver E.C."/>
            <person name="Weisblat D.A."/>
            <person name="Putnam N.H."/>
            <person name="Grigoriev I.V."/>
            <person name="Rokhsar D.S."/>
        </authorList>
    </citation>
    <scope>NUCLEOTIDE SEQUENCE</scope>
</reference>
<proteinExistence type="predicted"/>
<name>T1EMX4_HELRO</name>
<comment type="subcellular location">
    <subcellularLocation>
        <location evidence="1">Secreted</location>
    </subcellularLocation>
</comment>
<reference evidence="6" key="3">
    <citation type="submission" date="2015-06" db="UniProtKB">
        <authorList>
            <consortium name="EnsemblMetazoa"/>
        </authorList>
    </citation>
    <scope>IDENTIFICATION</scope>
</reference>
<dbReference type="InterPro" id="IPR050605">
    <property type="entry name" value="Olfactomedin-like_domain"/>
</dbReference>
<accession>T1EMX4</accession>
<dbReference type="PROSITE" id="PS51132">
    <property type="entry name" value="OLF"/>
    <property type="match status" value="1"/>
</dbReference>
<keyword evidence="7" id="KW-1185">Reference proteome</keyword>
<dbReference type="CTD" id="20197924"/>
<keyword evidence="2" id="KW-0964">Secreted</keyword>
<reference evidence="5 7" key="2">
    <citation type="journal article" date="2013" name="Nature">
        <title>Insights into bilaterian evolution from three spiralian genomes.</title>
        <authorList>
            <person name="Simakov O."/>
            <person name="Marletaz F."/>
            <person name="Cho S.J."/>
            <person name="Edsinger-Gonzales E."/>
            <person name="Havlak P."/>
            <person name="Hellsten U."/>
            <person name="Kuo D.H."/>
            <person name="Larsson T."/>
            <person name="Lv J."/>
            <person name="Arendt D."/>
            <person name="Savage R."/>
            <person name="Osoegawa K."/>
            <person name="de Jong P."/>
            <person name="Grimwood J."/>
            <person name="Chapman J.A."/>
            <person name="Shapiro H."/>
            <person name="Aerts A."/>
            <person name="Otillar R.P."/>
            <person name="Terry A.Y."/>
            <person name="Boore J.L."/>
            <person name="Grigoriev I.V."/>
            <person name="Lindberg D.R."/>
            <person name="Seaver E.C."/>
            <person name="Weisblat D.A."/>
            <person name="Putnam N.H."/>
            <person name="Rokhsar D.S."/>
        </authorList>
    </citation>
    <scope>NUCLEOTIDE SEQUENCE</scope>
</reference>
<dbReference type="OrthoDB" id="8626508at2759"/>
<sequence>MLQLSQFNFSDCQVKIIGIPVYQRSTSNVYGSWHMDHCHSTQWTNYIWHTRGIKDKYVYLYESLQKFKLSDHIKKIDIPNYFYGTGNMIYNGSFIYHVENTNTVQKFDLFTNQIIAKINITDTFDDGNFLYPSKSAYFDMKVDDNGLWILFKKFRSFKILKVNIDNLKVQKMWSLPENSTDIQNSFIVCGNLYFINNVTVERTKIITYYDLYLEKFGTTNLQFNNPYGKTVMISYNPSKNNIFSWDNGYPLLHPVLI</sequence>
<dbReference type="HOGENOM" id="CLU_035236_1_0_1"/>
<dbReference type="Pfam" id="PF02191">
    <property type="entry name" value="OLF"/>
    <property type="match status" value="1"/>
</dbReference>
<protein>
    <recommendedName>
        <fullName evidence="4">Olfactomedin-like domain-containing protein</fullName>
    </recommendedName>
</protein>
<dbReference type="PANTHER" id="PTHR23192:SF85">
    <property type="entry name" value="GLIOMEDIN"/>
    <property type="match status" value="1"/>
</dbReference>
<dbReference type="InParanoid" id="T1EMX4"/>
<dbReference type="GeneID" id="20197924"/>
<evidence type="ECO:0000313" key="5">
    <source>
        <dbReference type="EMBL" id="ESO12107.1"/>
    </source>
</evidence>